<organism evidence="5 6">
    <name type="scientific">Nothobranchius furzeri</name>
    <name type="common">Turquoise killifish</name>
    <dbReference type="NCBI Taxonomy" id="105023"/>
    <lineage>
        <taxon>Eukaryota</taxon>
        <taxon>Metazoa</taxon>
        <taxon>Chordata</taxon>
        <taxon>Craniata</taxon>
        <taxon>Vertebrata</taxon>
        <taxon>Euteleostomi</taxon>
        <taxon>Actinopterygii</taxon>
        <taxon>Neopterygii</taxon>
        <taxon>Teleostei</taxon>
        <taxon>Neoteleostei</taxon>
        <taxon>Acanthomorphata</taxon>
        <taxon>Ovalentaria</taxon>
        <taxon>Atherinomorphae</taxon>
        <taxon>Cyprinodontiformes</taxon>
        <taxon>Nothobranchiidae</taxon>
        <taxon>Nothobranchius</taxon>
    </lineage>
</organism>
<keyword evidence="1" id="KW-0479">Metal-binding</keyword>
<sequence length="342" mass="39034">ATGHVDQGTMDAELQELRSKLRRLQEENQLLRETNEGGTCHAERESATERILYIPRERKCPVFRGNVGIGVTDWIEEVRASLRARYLSPLDQAYFVYDHLEGEAKEEIRYRPRAEREDPECILTILQELYGCSKSYVTLQEDFFSRKQKEGESLQEFSHALFCLMEKITVNAPGVVSDAAVLLRDQFTEHVLEPSLRRELKKLVRGNPTLTLLDVRKEAIQWEQEGQPADVRSRNNHLTSFCAVQNSQSNRSASESVPRASDGLSEIKEMLVKQQEQINLLSQSLLQLQGPPGSQHLNRASQIICRRCQKPGHIARNCRQKRATASQPGREEMVVSHQQMGN</sequence>
<reference evidence="5" key="1">
    <citation type="submission" date="2020-03" db="EMBL/GenBank/DDBJ databases">
        <title>Intra-Species Differences in Population Size shape Life History and Genome Evolution.</title>
        <authorList>
            <person name="Willemsen D."/>
            <person name="Cui R."/>
            <person name="Valenzano D.R."/>
        </authorList>
    </citation>
    <scope>NUCLEOTIDE SEQUENCE</scope>
    <source>
        <strain evidence="5">GRZ</strain>
        <tissue evidence="5">Whole</tissue>
    </source>
</reference>
<dbReference type="PROSITE" id="PS50158">
    <property type="entry name" value="ZF_CCHC"/>
    <property type="match status" value="1"/>
</dbReference>
<protein>
    <submittedName>
        <fullName evidence="5">LOC107386907-like protein</fullName>
    </submittedName>
</protein>
<keyword evidence="1" id="KW-0862">Zinc</keyword>
<dbReference type="Proteomes" id="UP000822369">
    <property type="component" value="Chromosome 2"/>
</dbReference>
<gene>
    <name evidence="5" type="ORF">G4P62_000108</name>
</gene>
<keyword evidence="2" id="KW-0175">Coiled coil</keyword>
<dbReference type="GO" id="GO:0008270">
    <property type="term" value="F:zinc ion binding"/>
    <property type="evidence" value="ECO:0007669"/>
    <property type="project" value="UniProtKB-KW"/>
</dbReference>
<proteinExistence type="predicted"/>
<evidence type="ECO:0000313" key="5">
    <source>
        <dbReference type="EMBL" id="KAF7227885.1"/>
    </source>
</evidence>
<dbReference type="InterPro" id="IPR001878">
    <property type="entry name" value="Znf_CCHC"/>
</dbReference>
<feature type="domain" description="CCHC-type" evidence="4">
    <location>
        <begin position="305"/>
        <end position="320"/>
    </location>
</feature>
<name>A0A9D2YW52_NOTFU</name>
<feature type="coiled-coil region" evidence="2">
    <location>
        <begin position="7"/>
        <end position="34"/>
    </location>
</feature>
<dbReference type="InterPro" id="IPR036875">
    <property type="entry name" value="Znf_CCHC_sf"/>
</dbReference>
<dbReference type="Gene3D" id="4.10.60.10">
    <property type="entry name" value="Zinc finger, CCHC-type"/>
    <property type="match status" value="1"/>
</dbReference>
<dbReference type="PANTHER" id="PTHR19963">
    <property type="entry name" value="CCHC-TYPE DOMAIN-CONTAINING PROTEIN"/>
    <property type="match status" value="1"/>
</dbReference>
<dbReference type="EMBL" id="JAAVVJ010000002">
    <property type="protein sequence ID" value="KAF7227885.1"/>
    <property type="molecule type" value="Genomic_DNA"/>
</dbReference>
<dbReference type="GO" id="GO:0003676">
    <property type="term" value="F:nucleic acid binding"/>
    <property type="evidence" value="ECO:0007669"/>
    <property type="project" value="InterPro"/>
</dbReference>
<feature type="region of interest" description="Disordered" evidence="3">
    <location>
        <begin position="319"/>
        <end position="342"/>
    </location>
</feature>
<accession>A0A9D2YW52</accession>
<dbReference type="Pfam" id="PF00098">
    <property type="entry name" value="zf-CCHC"/>
    <property type="match status" value="1"/>
</dbReference>
<dbReference type="SMART" id="SM00343">
    <property type="entry name" value="ZnF_C2HC"/>
    <property type="match status" value="1"/>
</dbReference>
<evidence type="ECO:0000256" key="1">
    <source>
        <dbReference type="PROSITE-ProRule" id="PRU00047"/>
    </source>
</evidence>
<evidence type="ECO:0000259" key="4">
    <source>
        <dbReference type="PROSITE" id="PS50158"/>
    </source>
</evidence>
<evidence type="ECO:0000256" key="2">
    <source>
        <dbReference type="SAM" id="Coils"/>
    </source>
</evidence>
<dbReference type="PANTHER" id="PTHR19963:SF30">
    <property type="entry name" value="ENDONUCLEASE_EXONUCLEASE_PHOSPHATASE DOMAIN-CONTAINING PROTEIN"/>
    <property type="match status" value="1"/>
</dbReference>
<evidence type="ECO:0000256" key="3">
    <source>
        <dbReference type="SAM" id="MobiDB-lite"/>
    </source>
</evidence>
<dbReference type="AlphaFoldDB" id="A0A9D2YW52"/>
<evidence type="ECO:0000313" key="6">
    <source>
        <dbReference type="Proteomes" id="UP000822369"/>
    </source>
</evidence>
<dbReference type="SUPFAM" id="SSF57756">
    <property type="entry name" value="Retrovirus zinc finger-like domains"/>
    <property type="match status" value="1"/>
</dbReference>
<comment type="caution">
    <text evidence="5">The sequence shown here is derived from an EMBL/GenBank/DDBJ whole genome shotgun (WGS) entry which is preliminary data.</text>
</comment>
<keyword evidence="1" id="KW-0863">Zinc-finger</keyword>
<feature type="non-terminal residue" evidence="5">
    <location>
        <position position="1"/>
    </location>
</feature>